<dbReference type="AlphaFoldDB" id="A0A8J4A4I0"/>
<organism evidence="2 3">
    <name type="scientific">Virgisporangium ochraceum</name>
    <dbReference type="NCBI Taxonomy" id="65505"/>
    <lineage>
        <taxon>Bacteria</taxon>
        <taxon>Bacillati</taxon>
        <taxon>Actinomycetota</taxon>
        <taxon>Actinomycetes</taxon>
        <taxon>Micromonosporales</taxon>
        <taxon>Micromonosporaceae</taxon>
        <taxon>Virgisporangium</taxon>
    </lineage>
</organism>
<protein>
    <submittedName>
        <fullName evidence="2">Uncharacterized protein</fullName>
    </submittedName>
</protein>
<keyword evidence="3" id="KW-1185">Reference proteome</keyword>
<evidence type="ECO:0000256" key="1">
    <source>
        <dbReference type="SAM" id="MobiDB-lite"/>
    </source>
</evidence>
<comment type="caution">
    <text evidence="2">The sequence shown here is derived from an EMBL/GenBank/DDBJ whole genome shotgun (WGS) entry which is preliminary data.</text>
</comment>
<proteinExistence type="predicted"/>
<feature type="region of interest" description="Disordered" evidence="1">
    <location>
        <begin position="30"/>
        <end position="68"/>
    </location>
</feature>
<sequence>MVIAYSVLTDGLLFSVSIWEMSDADTPISRASPRTLMSRRRRSARNRAPMGGTADDATTINSFSRCRV</sequence>
<dbReference type="EMBL" id="BOPH01000112">
    <property type="protein sequence ID" value="GIJ73235.1"/>
    <property type="molecule type" value="Genomic_DNA"/>
</dbReference>
<evidence type="ECO:0000313" key="3">
    <source>
        <dbReference type="Proteomes" id="UP000635606"/>
    </source>
</evidence>
<feature type="compositionally biased region" description="Polar residues" evidence="1">
    <location>
        <begin position="56"/>
        <end position="68"/>
    </location>
</feature>
<reference evidence="2" key="1">
    <citation type="submission" date="2021-01" db="EMBL/GenBank/DDBJ databases">
        <title>Whole genome shotgun sequence of Virgisporangium ochraceum NBRC 16418.</title>
        <authorList>
            <person name="Komaki H."/>
            <person name="Tamura T."/>
        </authorList>
    </citation>
    <scope>NUCLEOTIDE SEQUENCE</scope>
    <source>
        <strain evidence="2">NBRC 16418</strain>
    </source>
</reference>
<name>A0A8J4A4I0_9ACTN</name>
<dbReference type="Proteomes" id="UP000635606">
    <property type="component" value="Unassembled WGS sequence"/>
</dbReference>
<gene>
    <name evidence="2" type="ORF">Voc01_081520</name>
</gene>
<evidence type="ECO:0000313" key="2">
    <source>
        <dbReference type="EMBL" id="GIJ73235.1"/>
    </source>
</evidence>
<accession>A0A8J4A4I0</accession>